<dbReference type="SUPFAM" id="SSF53822">
    <property type="entry name" value="Periplasmic binding protein-like I"/>
    <property type="match status" value="1"/>
</dbReference>
<dbReference type="PRINTS" id="PR00036">
    <property type="entry name" value="HTHLACI"/>
</dbReference>
<dbReference type="InterPro" id="IPR046335">
    <property type="entry name" value="LacI/GalR-like_sensor"/>
</dbReference>
<evidence type="ECO:0000256" key="1">
    <source>
        <dbReference type="ARBA" id="ARBA00023015"/>
    </source>
</evidence>
<evidence type="ECO:0000259" key="5">
    <source>
        <dbReference type="PROSITE" id="PS50932"/>
    </source>
</evidence>
<dbReference type="PROSITE" id="PS50932">
    <property type="entry name" value="HTH_LACI_2"/>
    <property type="match status" value="1"/>
</dbReference>
<feature type="region of interest" description="Disordered" evidence="4">
    <location>
        <begin position="1"/>
        <end position="23"/>
    </location>
</feature>
<proteinExistence type="predicted"/>
<accession>A0A2W5V8Y3</accession>
<feature type="domain" description="HTH lacI-type" evidence="5">
    <location>
        <begin position="25"/>
        <end position="79"/>
    </location>
</feature>
<keyword evidence="2" id="KW-0238">DNA-binding</keyword>
<keyword evidence="1" id="KW-0805">Transcription regulation</keyword>
<gene>
    <name evidence="6" type="ORF">DI526_14275</name>
</gene>
<dbReference type="Proteomes" id="UP000249393">
    <property type="component" value="Unassembled WGS sequence"/>
</dbReference>
<comment type="caution">
    <text evidence="6">The sequence shown here is derived from an EMBL/GenBank/DDBJ whole genome shotgun (WGS) entry which is preliminary data.</text>
</comment>
<dbReference type="GO" id="GO:0003700">
    <property type="term" value="F:DNA-binding transcription factor activity"/>
    <property type="evidence" value="ECO:0007669"/>
    <property type="project" value="TreeGrafter"/>
</dbReference>
<feature type="region of interest" description="Disordered" evidence="4">
    <location>
        <begin position="333"/>
        <end position="357"/>
    </location>
</feature>
<keyword evidence="3" id="KW-0804">Transcription</keyword>
<dbReference type="AlphaFoldDB" id="A0A2W5V8Y3"/>
<dbReference type="PROSITE" id="PS00356">
    <property type="entry name" value="HTH_LACI_1"/>
    <property type="match status" value="1"/>
</dbReference>
<dbReference type="GO" id="GO:0000976">
    <property type="term" value="F:transcription cis-regulatory region binding"/>
    <property type="evidence" value="ECO:0007669"/>
    <property type="project" value="TreeGrafter"/>
</dbReference>
<dbReference type="PANTHER" id="PTHR30146">
    <property type="entry name" value="LACI-RELATED TRANSCRIPTIONAL REPRESSOR"/>
    <property type="match status" value="1"/>
</dbReference>
<protein>
    <submittedName>
        <fullName evidence="6">LacI family transcriptional regulator</fullName>
    </submittedName>
</protein>
<evidence type="ECO:0000313" key="6">
    <source>
        <dbReference type="EMBL" id="PZR33156.1"/>
    </source>
</evidence>
<name>A0A2W5V8Y3_9CAUL</name>
<dbReference type="PANTHER" id="PTHR30146:SF153">
    <property type="entry name" value="LACTOSE OPERON REPRESSOR"/>
    <property type="match status" value="1"/>
</dbReference>
<dbReference type="SUPFAM" id="SSF47413">
    <property type="entry name" value="lambda repressor-like DNA-binding domains"/>
    <property type="match status" value="1"/>
</dbReference>
<dbReference type="Gene3D" id="3.40.50.2300">
    <property type="match status" value="2"/>
</dbReference>
<feature type="compositionally biased region" description="Polar residues" evidence="4">
    <location>
        <begin position="1"/>
        <end position="11"/>
    </location>
</feature>
<evidence type="ECO:0000256" key="3">
    <source>
        <dbReference type="ARBA" id="ARBA00023163"/>
    </source>
</evidence>
<sequence length="357" mass="38663">MTASNTPFSNSEESETGVEGGRRRATINDIARLAGVSKKTVSRVINQSPFVRDETRERIEAVIAEWGYAPDPQARGLAFRRSFLIGMIYDNPNPQYVVNMQLGLLDGLRGSGFELVVHPCDRSSPTFLSDIRAFVERQKLFGVVLPPSVSEDDRVAKLLNEIGCAYIRIASVELDKPEHMIVGHDRLGGAQAAEHILALGHRRIAFISGPATFRSSHERRGGFEDALAKAGLKLAPEDIIQGGYTFESGMACGDALLARSPRPTAIFCGNDEMAAGVLQSARKAGLSVPLDVTVVGFDDFQIAQAVWPPLTTVRTPTREIGRMAAEKLIGVERAEPRDLTTTEPSLVVRESSGPAPA</sequence>
<dbReference type="Pfam" id="PF00356">
    <property type="entry name" value="LacI"/>
    <property type="match status" value="1"/>
</dbReference>
<dbReference type="Pfam" id="PF13377">
    <property type="entry name" value="Peripla_BP_3"/>
    <property type="match status" value="1"/>
</dbReference>
<dbReference type="InterPro" id="IPR028082">
    <property type="entry name" value="Peripla_BP_I"/>
</dbReference>
<dbReference type="SMART" id="SM00354">
    <property type="entry name" value="HTH_LACI"/>
    <property type="match status" value="1"/>
</dbReference>
<dbReference type="RefSeq" id="WP_304279242.1">
    <property type="nucleotide sequence ID" value="NZ_QFQZ01000046.1"/>
</dbReference>
<reference evidence="6 7" key="1">
    <citation type="submission" date="2017-08" db="EMBL/GenBank/DDBJ databases">
        <title>Infants hospitalized years apart are colonized by the same room-sourced microbial strains.</title>
        <authorList>
            <person name="Brooks B."/>
            <person name="Olm M.R."/>
            <person name="Firek B.A."/>
            <person name="Baker R."/>
            <person name="Thomas B.C."/>
            <person name="Morowitz M.J."/>
            <person name="Banfield J.F."/>
        </authorList>
    </citation>
    <scope>NUCLEOTIDE SEQUENCE [LARGE SCALE GENOMIC DNA]</scope>
    <source>
        <strain evidence="6">S2_003_000_R2_4</strain>
    </source>
</reference>
<evidence type="ECO:0000313" key="7">
    <source>
        <dbReference type="Proteomes" id="UP000249393"/>
    </source>
</evidence>
<dbReference type="InterPro" id="IPR000843">
    <property type="entry name" value="HTH_LacI"/>
</dbReference>
<evidence type="ECO:0000256" key="2">
    <source>
        <dbReference type="ARBA" id="ARBA00023125"/>
    </source>
</evidence>
<dbReference type="InterPro" id="IPR010982">
    <property type="entry name" value="Lambda_DNA-bd_dom_sf"/>
</dbReference>
<dbReference type="CDD" id="cd01545">
    <property type="entry name" value="PBP1_SalR"/>
    <property type="match status" value="1"/>
</dbReference>
<dbReference type="Gene3D" id="1.10.260.40">
    <property type="entry name" value="lambda repressor-like DNA-binding domains"/>
    <property type="match status" value="1"/>
</dbReference>
<dbReference type="EMBL" id="QFQZ01000046">
    <property type="protein sequence ID" value="PZR33156.1"/>
    <property type="molecule type" value="Genomic_DNA"/>
</dbReference>
<dbReference type="CDD" id="cd01392">
    <property type="entry name" value="HTH_LacI"/>
    <property type="match status" value="1"/>
</dbReference>
<evidence type="ECO:0000256" key="4">
    <source>
        <dbReference type="SAM" id="MobiDB-lite"/>
    </source>
</evidence>
<organism evidence="6 7">
    <name type="scientific">Caulobacter segnis</name>
    <dbReference type="NCBI Taxonomy" id="88688"/>
    <lineage>
        <taxon>Bacteria</taxon>
        <taxon>Pseudomonadati</taxon>
        <taxon>Pseudomonadota</taxon>
        <taxon>Alphaproteobacteria</taxon>
        <taxon>Caulobacterales</taxon>
        <taxon>Caulobacteraceae</taxon>
        <taxon>Caulobacter</taxon>
    </lineage>
</organism>